<dbReference type="EMBL" id="GL732627">
    <property type="protein sequence ID" value="EFX69946.1"/>
    <property type="molecule type" value="Genomic_DNA"/>
</dbReference>
<evidence type="ECO:0000313" key="3">
    <source>
        <dbReference type="Proteomes" id="UP000000305"/>
    </source>
</evidence>
<dbReference type="InParanoid" id="E9HE39"/>
<evidence type="ECO:0000313" key="2">
    <source>
        <dbReference type="EMBL" id="EFX69946.1"/>
    </source>
</evidence>
<accession>E9HE39</accession>
<reference evidence="2 3" key="1">
    <citation type="journal article" date="2011" name="Science">
        <title>The ecoresponsive genome of Daphnia pulex.</title>
        <authorList>
            <person name="Colbourne J.K."/>
            <person name="Pfrender M.E."/>
            <person name="Gilbert D."/>
            <person name="Thomas W.K."/>
            <person name="Tucker A."/>
            <person name="Oakley T.H."/>
            <person name="Tokishita S."/>
            <person name="Aerts A."/>
            <person name="Arnold G.J."/>
            <person name="Basu M.K."/>
            <person name="Bauer D.J."/>
            <person name="Caceres C.E."/>
            <person name="Carmel L."/>
            <person name="Casola C."/>
            <person name="Choi J.H."/>
            <person name="Detter J.C."/>
            <person name="Dong Q."/>
            <person name="Dusheyko S."/>
            <person name="Eads B.D."/>
            <person name="Frohlich T."/>
            <person name="Geiler-Samerotte K.A."/>
            <person name="Gerlach D."/>
            <person name="Hatcher P."/>
            <person name="Jogdeo S."/>
            <person name="Krijgsveld J."/>
            <person name="Kriventseva E.V."/>
            <person name="Kultz D."/>
            <person name="Laforsch C."/>
            <person name="Lindquist E."/>
            <person name="Lopez J."/>
            <person name="Manak J.R."/>
            <person name="Muller J."/>
            <person name="Pangilinan J."/>
            <person name="Patwardhan R.P."/>
            <person name="Pitluck S."/>
            <person name="Pritham E.J."/>
            <person name="Rechtsteiner A."/>
            <person name="Rho M."/>
            <person name="Rogozin I.B."/>
            <person name="Sakarya O."/>
            <person name="Salamov A."/>
            <person name="Schaack S."/>
            <person name="Shapiro H."/>
            <person name="Shiga Y."/>
            <person name="Skalitzky C."/>
            <person name="Smith Z."/>
            <person name="Souvorov A."/>
            <person name="Sung W."/>
            <person name="Tang Z."/>
            <person name="Tsuchiya D."/>
            <person name="Tu H."/>
            <person name="Vos H."/>
            <person name="Wang M."/>
            <person name="Wolf Y.I."/>
            <person name="Yamagata H."/>
            <person name="Yamada T."/>
            <person name="Ye Y."/>
            <person name="Shaw J.R."/>
            <person name="Andrews J."/>
            <person name="Crease T.J."/>
            <person name="Tang H."/>
            <person name="Lucas S.M."/>
            <person name="Robertson H.M."/>
            <person name="Bork P."/>
            <person name="Koonin E.V."/>
            <person name="Zdobnov E.M."/>
            <person name="Grigoriev I.V."/>
            <person name="Lynch M."/>
            <person name="Boore J.L."/>
        </authorList>
    </citation>
    <scope>NUCLEOTIDE SEQUENCE [LARGE SCALE GENOMIC DNA]</scope>
</reference>
<gene>
    <name evidence="2" type="ORF">DAPPUDRAFT_113111</name>
</gene>
<evidence type="ECO:0000256" key="1">
    <source>
        <dbReference type="SAM" id="Coils"/>
    </source>
</evidence>
<organism evidence="2 3">
    <name type="scientific">Daphnia pulex</name>
    <name type="common">Water flea</name>
    <dbReference type="NCBI Taxonomy" id="6669"/>
    <lineage>
        <taxon>Eukaryota</taxon>
        <taxon>Metazoa</taxon>
        <taxon>Ecdysozoa</taxon>
        <taxon>Arthropoda</taxon>
        <taxon>Crustacea</taxon>
        <taxon>Branchiopoda</taxon>
        <taxon>Diplostraca</taxon>
        <taxon>Cladocera</taxon>
        <taxon>Anomopoda</taxon>
        <taxon>Daphniidae</taxon>
        <taxon>Daphnia</taxon>
    </lineage>
</organism>
<name>E9HE39_DAPPU</name>
<protein>
    <submittedName>
        <fullName evidence="2">Uncharacterized protein</fullName>
    </submittedName>
</protein>
<dbReference type="Proteomes" id="UP000000305">
    <property type="component" value="Unassembled WGS sequence"/>
</dbReference>
<keyword evidence="3" id="KW-1185">Reference proteome</keyword>
<dbReference type="HOGENOM" id="CLU_953954_0_0_1"/>
<keyword evidence="1" id="KW-0175">Coiled coil</keyword>
<proteinExistence type="predicted"/>
<dbReference type="KEGG" id="dpx:DAPPUDRAFT_113111"/>
<dbReference type="AlphaFoldDB" id="E9HE39"/>
<sequence>MQFITPPSSPPFFFLHSWTISERQTIEERVRSNLIREVQLKTRHEKLKKNRQNAEATLERFKRNEALVKQELASFRSKMCKDEAEAKRMFGDAVKMQLKLKYEKMKRTVSSSKQHAQASLEKFLRNEALGKKELASFHSQMFNKDEAEARGVLWPASGANSIATTVESWFHSMPTKSLCDATQVARKMKDAMLLGLFFCLPITAARPVDPRFFDIDGLAAQVGGIMEKELTFLQGSFGVVLMIGTSMPVLPHLPKNCPLGSAFKKEVRDSNLLPLPLPQPSSGWHTERYNDI</sequence>
<feature type="coiled-coil region" evidence="1">
    <location>
        <begin position="37"/>
        <end position="71"/>
    </location>
</feature>